<organism evidence="1 2">
    <name type="scientific">Paracoccidioides brasiliensis (strain Pb18)</name>
    <dbReference type="NCBI Taxonomy" id="502780"/>
    <lineage>
        <taxon>Eukaryota</taxon>
        <taxon>Fungi</taxon>
        <taxon>Dikarya</taxon>
        <taxon>Ascomycota</taxon>
        <taxon>Pezizomycotina</taxon>
        <taxon>Eurotiomycetes</taxon>
        <taxon>Eurotiomycetidae</taxon>
        <taxon>Onygenales</taxon>
        <taxon>Ajellomycetaceae</taxon>
        <taxon>Paracoccidioides</taxon>
    </lineage>
</organism>
<reference evidence="1 2" key="1">
    <citation type="journal article" date="2011" name="PLoS Genet.">
        <title>Comparative genomic analysis of human fungal pathogens causing paracoccidioidomycosis.</title>
        <authorList>
            <person name="Desjardins C.A."/>
            <person name="Champion M.D."/>
            <person name="Holder J.W."/>
            <person name="Muszewska A."/>
            <person name="Goldberg J."/>
            <person name="Bailao A.M."/>
            <person name="Brigido M.M."/>
            <person name="Ferreira M.E."/>
            <person name="Garcia A.M."/>
            <person name="Grynberg M."/>
            <person name="Gujja S."/>
            <person name="Heiman D.I."/>
            <person name="Henn M.R."/>
            <person name="Kodira C.D."/>
            <person name="Leon-Narvaez H."/>
            <person name="Longo L.V."/>
            <person name="Ma L.J."/>
            <person name="Malavazi I."/>
            <person name="Matsuo A.L."/>
            <person name="Morais F.V."/>
            <person name="Pereira M."/>
            <person name="Rodriguez-Brito S."/>
            <person name="Sakthikumar S."/>
            <person name="Salem-Izacc S.M."/>
            <person name="Sykes S.M."/>
            <person name="Teixeira M.M."/>
            <person name="Vallejo M.C."/>
            <person name="Walter M.E."/>
            <person name="Yandava C."/>
            <person name="Young S."/>
            <person name="Zeng Q."/>
            <person name="Zucker J."/>
            <person name="Felipe M.S."/>
            <person name="Goldman G.H."/>
            <person name="Haas B.J."/>
            <person name="McEwen J.G."/>
            <person name="Nino-Vega G."/>
            <person name="Puccia R."/>
            <person name="San-Blas G."/>
            <person name="Soares C.M."/>
            <person name="Birren B.W."/>
            <person name="Cuomo C.A."/>
        </authorList>
    </citation>
    <scope>NUCLEOTIDE SEQUENCE [LARGE SCALE GENOMIC DNA]</scope>
    <source>
        <strain evidence="1 2">Pb18</strain>
    </source>
</reference>
<dbReference type="HOGENOM" id="CLU_2171809_0_0_1"/>
<keyword evidence="2" id="KW-1185">Reference proteome</keyword>
<dbReference type="EMBL" id="KN275959">
    <property type="protein sequence ID" value="KGM92251.1"/>
    <property type="molecule type" value="Genomic_DNA"/>
</dbReference>
<accession>A0A0A0HW51</accession>
<sequence>MPPNLSRSVTLFRVHHHHGPGLSVLFSGQFTPSLSSLSLSLLLIISFLMLLQEPLFADWDGRGNPIPLNPFPLEDYLFHPLKTHKPEQGPLYPYVHSLCRDAMRWCIFGD</sequence>
<name>A0A0A0HW51_PARBD</name>
<dbReference type="GeneID" id="22587332"/>
<dbReference type="Proteomes" id="UP000001628">
    <property type="component" value="Unassembled WGS sequence"/>
</dbReference>
<dbReference type="RefSeq" id="XP_010758907.1">
    <property type="nucleotide sequence ID" value="XM_010760605.1"/>
</dbReference>
<gene>
    <name evidence="1" type="ORF">PADG_11435</name>
</gene>
<dbReference type="KEGG" id="pbn:PADG_11435"/>
<dbReference type="InParanoid" id="A0A0A0HW51"/>
<evidence type="ECO:0000313" key="1">
    <source>
        <dbReference type="EMBL" id="KGM92251.1"/>
    </source>
</evidence>
<protein>
    <submittedName>
        <fullName evidence="1">Uncharacterized protein</fullName>
    </submittedName>
</protein>
<proteinExistence type="predicted"/>
<dbReference type="AlphaFoldDB" id="A0A0A0HW51"/>
<dbReference type="VEuPathDB" id="FungiDB:PADG_11435"/>
<evidence type="ECO:0000313" key="2">
    <source>
        <dbReference type="Proteomes" id="UP000001628"/>
    </source>
</evidence>